<protein>
    <submittedName>
        <fullName evidence="1">RNA-binding protein S4</fullName>
    </submittedName>
</protein>
<dbReference type="GO" id="GO:0001522">
    <property type="term" value="P:pseudouridine synthesis"/>
    <property type="evidence" value="ECO:0007669"/>
    <property type="project" value="InterPro"/>
</dbReference>
<dbReference type="GO" id="GO:0009982">
    <property type="term" value="F:pseudouridine synthase activity"/>
    <property type="evidence" value="ECO:0007669"/>
    <property type="project" value="InterPro"/>
</dbReference>
<dbReference type="Gene3D" id="3.30.2350.10">
    <property type="entry name" value="Pseudouridine synthase"/>
    <property type="match status" value="1"/>
</dbReference>
<reference evidence="1 2" key="1">
    <citation type="submission" date="2013-08" db="EMBL/GenBank/DDBJ databases">
        <title>Genomic analysis of Lysobacter defluvii.</title>
        <authorList>
            <person name="Wang Q."/>
            <person name="Wang G."/>
        </authorList>
    </citation>
    <scope>NUCLEOTIDE SEQUENCE [LARGE SCALE GENOMIC DNA]</scope>
    <source>
        <strain evidence="1 2">IMMIB APB-9</strain>
    </source>
</reference>
<sequence length="185" mass="20764">MGATRTEPATILLHKPEGYDAIRGPRPAADLVRPDTHWDGDASGVVQVPEHFKYLTPLVPLETDASGLVVLTQDRRARRRLTEDVAQIEQEFVVETRGEIAPYGLARLNHGLQFNGRALPPCKVSWQNEFRLRFALKDVQPGQLRDVCAQVGLEVVAIRRIRIGRIPLAKMPVGSWRYLPPGEKF</sequence>
<dbReference type="PANTHER" id="PTHR47683">
    <property type="entry name" value="PSEUDOURIDINE SYNTHASE FAMILY PROTEIN-RELATED"/>
    <property type="match status" value="1"/>
</dbReference>
<name>A0A0A0MAX5_9GAMM</name>
<evidence type="ECO:0000313" key="2">
    <source>
        <dbReference type="Proteomes" id="UP000030003"/>
    </source>
</evidence>
<proteinExistence type="predicted"/>
<dbReference type="PANTHER" id="PTHR47683:SF2">
    <property type="entry name" value="RNA-BINDING S4 DOMAIN-CONTAINING PROTEIN"/>
    <property type="match status" value="1"/>
</dbReference>
<dbReference type="RefSeq" id="WP_036135886.1">
    <property type="nucleotide sequence ID" value="NZ_AUHT01000004.1"/>
</dbReference>
<gene>
    <name evidence="1" type="ORF">N791_02805</name>
</gene>
<accession>A0A0A0MAX5</accession>
<dbReference type="AlphaFoldDB" id="A0A0A0MAX5"/>
<evidence type="ECO:0000313" key="1">
    <source>
        <dbReference type="EMBL" id="KGO99634.1"/>
    </source>
</evidence>
<dbReference type="eggNOG" id="COG1187">
    <property type="taxonomic scope" value="Bacteria"/>
</dbReference>
<dbReference type="SUPFAM" id="SSF55120">
    <property type="entry name" value="Pseudouridine synthase"/>
    <property type="match status" value="1"/>
</dbReference>
<dbReference type="EMBL" id="AVBH01000008">
    <property type="protein sequence ID" value="KGO99634.1"/>
    <property type="molecule type" value="Genomic_DNA"/>
</dbReference>
<keyword evidence="2" id="KW-1185">Reference proteome</keyword>
<organism evidence="1 2">
    <name type="scientific">Lysobacter defluvii IMMIB APB-9 = DSM 18482</name>
    <dbReference type="NCBI Taxonomy" id="1385515"/>
    <lineage>
        <taxon>Bacteria</taxon>
        <taxon>Pseudomonadati</taxon>
        <taxon>Pseudomonadota</taxon>
        <taxon>Gammaproteobacteria</taxon>
        <taxon>Lysobacterales</taxon>
        <taxon>Lysobacteraceae</taxon>
        <taxon>Novilysobacter</taxon>
    </lineage>
</organism>
<dbReference type="GO" id="GO:0003723">
    <property type="term" value="F:RNA binding"/>
    <property type="evidence" value="ECO:0007669"/>
    <property type="project" value="InterPro"/>
</dbReference>
<dbReference type="STRING" id="1385515.GCA_000423325_00088"/>
<dbReference type="GO" id="GO:0140098">
    <property type="term" value="F:catalytic activity, acting on RNA"/>
    <property type="evidence" value="ECO:0007669"/>
    <property type="project" value="UniProtKB-ARBA"/>
</dbReference>
<dbReference type="Proteomes" id="UP000030003">
    <property type="component" value="Unassembled WGS sequence"/>
</dbReference>
<dbReference type="GO" id="GO:0006396">
    <property type="term" value="P:RNA processing"/>
    <property type="evidence" value="ECO:0007669"/>
    <property type="project" value="UniProtKB-ARBA"/>
</dbReference>
<dbReference type="InterPro" id="IPR050343">
    <property type="entry name" value="RsuA_PseudoU_synthase"/>
</dbReference>
<comment type="caution">
    <text evidence="1">The sequence shown here is derived from an EMBL/GenBank/DDBJ whole genome shotgun (WGS) entry which is preliminary data.</text>
</comment>
<dbReference type="OrthoDB" id="9807213at2"/>
<dbReference type="InterPro" id="IPR020103">
    <property type="entry name" value="PsdUridine_synth_cat_dom_sf"/>
</dbReference>